<proteinExistence type="predicted"/>
<feature type="transmembrane region" description="Helical" evidence="5">
    <location>
        <begin position="39"/>
        <end position="61"/>
    </location>
</feature>
<dbReference type="GO" id="GO:0016020">
    <property type="term" value="C:membrane"/>
    <property type="evidence" value="ECO:0007669"/>
    <property type="project" value="UniProtKB-SubCell"/>
</dbReference>
<dbReference type="GO" id="GO:0015179">
    <property type="term" value="F:L-amino acid transmembrane transporter activity"/>
    <property type="evidence" value="ECO:0007669"/>
    <property type="project" value="TreeGrafter"/>
</dbReference>
<evidence type="ECO:0000256" key="3">
    <source>
        <dbReference type="ARBA" id="ARBA00022989"/>
    </source>
</evidence>
<feature type="transmembrane region" description="Helical" evidence="5">
    <location>
        <begin position="135"/>
        <end position="152"/>
    </location>
</feature>
<keyword evidence="3 5" id="KW-1133">Transmembrane helix</keyword>
<dbReference type="Pfam" id="PF13520">
    <property type="entry name" value="AA_permease_2"/>
    <property type="match status" value="1"/>
</dbReference>
<feature type="transmembrane region" description="Helical" evidence="5">
    <location>
        <begin position="238"/>
        <end position="266"/>
    </location>
</feature>
<dbReference type="FunFam" id="1.20.1740.10:FF:000058">
    <property type="entry name" value="Amino Acid Transporter"/>
    <property type="match status" value="1"/>
</dbReference>
<sequence length="528" mass="58199">MVNHNKMGLLGAISYIIGNIVGSGIFITPTSILDKTDSVGLSLIIWSVSALISILGAFCYVELGTSIRTSGADFAYLCYVKWYPLAFAFMCAGCILTYPATLAVQAQTFTEYVFKGCGSYCETESELEMYFAKKLLAFALIWILMFMNFFSVKRLVQYFQIGASIAKVAATAIIVITGFYYLIVKGETKNLEDPFPASTKLAAGTLVSALFAGLFSYDGWDILNFGAEEIENPKRTMPLAIIIGLIIVAVIYVATNISYFVILTITEIKSAEAVATTFALKALGKFHYAVPFLICIVLVGSLNSTMFSASRYLHAAARQGVIPSWISCTNRKEDSPRAALFLHILLSIAISFVGDLDSLIGYLAFAQWSQRMFTMMALMWIRYKHKPVHPDAITTPFFVPVIFFFVCTALVVVTIVQTYTVAAVGGGICIGGFIFYMIFIYERSLHSFEGYRNFLHKLNHVTSVFAQISFNAMVDVHAEGEDQLLEEVPSSNDLEGENKNKVAPLQELSPRSFASSISTLDGDLKKFS</sequence>
<comment type="subcellular location">
    <subcellularLocation>
        <location evidence="1">Membrane</location>
        <topology evidence="1">Multi-pass membrane protein</topology>
    </subcellularLocation>
</comment>
<dbReference type="PANTHER" id="PTHR11785:SF523">
    <property type="entry name" value="AMINO ACID TRANSPORTER PROTEIN 6"/>
    <property type="match status" value="1"/>
</dbReference>
<dbReference type="InterPro" id="IPR002293">
    <property type="entry name" value="AA/rel_permease1"/>
</dbReference>
<accession>A0A1I7Z3M3</accession>
<dbReference type="AlphaFoldDB" id="A0A1I7Z3M3"/>
<reference evidence="7" key="1">
    <citation type="submission" date="2016-11" db="UniProtKB">
        <authorList>
            <consortium name="WormBaseParasite"/>
        </authorList>
    </citation>
    <scope>IDENTIFICATION</scope>
</reference>
<feature type="transmembrane region" description="Helical" evidence="5">
    <location>
        <begin position="82"/>
        <end position="104"/>
    </location>
</feature>
<dbReference type="PIRSF" id="PIRSF006060">
    <property type="entry name" value="AA_transporter"/>
    <property type="match status" value="1"/>
</dbReference>
<keyword evidence="2 5" id="KW-0812">Transmembrane</keyword>
<evidence type="ECO:0000256" key="2">
    <source>
        <dbReference type="ARBA" id="ARBA00022692"/>
    </source>
</evidence>
<feature type="transmembrane region" description="Helical" evidence="5">
    <location>
        <begin position="195"/>
        <end position="217"/>
    </location>
</feature>
<dbReference type="PANTHER" id="PTHR11785">
    <property type="entry name" value="AMINO ACID TRANSPORTER"/>
    <property type="match status" value="1"/>
</dbReference>
<name>A0A1I7Z3M3_9BILA</name>
<dbReference type="Proteomes" id="UP000095287">
    <property type="component" value="Unplaced"/>
</dbReference>
<evidence type="ECO:0000313" key="7">
    <source>
        <dbReference type="WBParaSite" id="L893_g22590.t1"/>
    </source>
</evidence>
<organism evidence="6 7">
    <name type="scientific">Steinernema glaseri</name>
    <dbReference type="NCBI Taxonomy" id="37863"/>
    <lineage>
        <taxon>Eukaryota</taxon>
        <taxon>Metazoa</taxon>
        <taxon>Ecdysozoa</taxon>
        <taxon>Nematoda</taxon>
        <taxon>Chromadorea</taxon>
        <taxon>Rhabditida</taxon>
        <taxon>Tylenchina</taxon>
        <taxon>Panagrolaimomorpha</taxon>
        <taxon>Strongyloidoidea</taxon>
        <taxon>Steinernematidae</taxon>
        <taxon>Steinernema</taxon>
    </lineage>
</organism>
<dbReference type="InterPro" id="IPR050598">
    <property type="entry name" value="AminoAcid_Transporter"/>
</dbReference>
<feature type="transmembrane region" description="Helical" evidence="5">
    <location>
        <begin position="393"/>
        <end position="415"/>
    </location>
</feature>
<protein>
    <submittedName>
        <fullName evidence="7">Solute carrier family 7 member 13</fullName>
    </submittedName>
</protein>
<evidence type="ECO:0000256" key="5">
    <source>
        <dbReference type="SAM" id="Phobius"/>
    </source>
</evidence>
<keyword evidence="4 5" id="KW-0472">Membrane</keyword>
<evidence type="ECO:0000313" key="6">
    <source>
        <dbReference type="Proteomes" id="UP000095287"/>
    </source>
</evidence>
<keyword evidence="6" id="KW-1185">Reference proteome</keyword>
<feature type="transmembrane region" description="Helical" evidence="5">
    <location>
        <begin position="164"/>
        <end position="183"/>
    </location>
</feature>
<feature type="transmembrane region" description="Helical" evidence="5">
    <location>
        <begin position="286"/>
        <end position="309"/>
    </location>
</feature>
<feature type="transmembrane region" description="Helical" evidence="5">
    <location>
        <begin position="421"/>
        <end position="441"/>
    </location>
</feature>
<evidence type="ECO:0000256" key="4">
    <source>
        <dbReference type="ARBA" id="ARBA00023136"/>
    </source>
</evidence>
<dbReference type="WBParaSite" id="L893_g22590.t1">
    <property type="protein sequence ID" value="L893_g22590.t1"/>
    <property type="gene ID" value="L893_g22590"/>
</dbReference>
<dbReference type="Gene3D" id="1.20.1740.10">
    <property type="entry name" value="Amino acid/polyamine transporter I"/>
    <property type="match status" value="1"/>
</dbReference>
<evidence type="ECO:0000256" key="1">
    <source>
        <dbReference type="ARBA" id="ARBA00004141"/>
    </source>
</evidence>
<feature type="transmembrane region" description="Helical" evidence="5">
    <location>
        <begin position="7"/>
        <end position="27"/>
    </location>
</feature>